<feature type="domain" description="Transposase IS116/IS110/IS902 C-terminal" evidence="3">
    <location>
        <begin position="209"/>
        <end position="291"/>
    </location>
</feature>
<feature type="domain" description="Transposase IS110-like N-terminal" evidence="2">
    <location>
        <begin position="24"/>
        <end position="166"/>
    </location>
</feature>
<dbReference type="InterPro" id="IPR047650">
    <property type="entry name" value="Transpos_IS110"/>
</dbReference>
<dbReference type="Pfam" id="PF01548">
    <property type="entry name" value="DEDD_Tnp_IS110"/>
    <property type="match status" value="1"/>
</dbReference>
<evidence type="ECO:0000259" key="2">
    <source>
        <dbReference type="Pfam" id="PF01548"/>
    </source>
</evidence>
<dbReference type="InterPro" id="IPR003346">
    <property type="entry name" value="Transposase_20"/>
</dbReference>
<keyword evidence="1" id="KW-0175">Coiled coil</keyword>
<dbReference type="RefSeq" id="WP_345689814.1">
    <property type="nucleotide sequence ID" value="NZ_BAABRO010000069.1"/>
</dbReference>
<dbReference type="PANTHER" id="PTHR33055:SF13">
    <property type="entry name" value="TRANSPOSASE"/>
    <property type="match status" value="1"/>
</dbReference>
<accession>A0ABP9W5P2</accession>
<proteinExistence type="predicted"/>
<dbReference type="PANTHER" id="PTHR33055">
    <property type="entry name" value="TRANSPOSASE FOR INSERTION SEQUENCE ELEMENT IS1111A"/>
    <property type="match status" value="1"/>
</dbReference>
<gene>
    <name evidence="4" type="ORF">Rcae01_06801</name>
</gene>
<dbReference type="Pfam" id="PF02371">
    <property type="entry name" value="Transposase_20"/>
    <property type="match status" value="1"/>
</dbReference>
<sequence>MRNESTTNTRHDTPPSRTGYQRVIGVDVAKNNLDLCDSQGKLTKRIDNDVQSIQAKLLDRIDPDSATLILCESTASYHLLMTDMAHDSSIDVAIVNPRQVRDFAKGHGWLEKTDTIDAAMICRFGQDVPVHLAVRRSEQQKHHTAMVHRRASLLKMQAQERSRLLHTADKETRKLLKQMLRNIENQLNRVDKRLSEILRELAKQEPKVQILKSHPGVGEVTVNVLLTSLPELGQLNRKEIAKLVGVSPMARQSGTKDGKRMVRGGRQSVRCALYMAALSARQYDERLKAFYTRLRKQGKPYKLAMIACVRKLLSTLNQMVRNQETFDASKFASMV</sequence>
<evidence type="ECO:0000313" key="5">
    <source>
        <dbReference type="Proteomes" id="UP001416858"/>
    </source>
</evidence>
<dbReference type="NCBIfam" id="NF033542">
    <property type="entry name" value="transpos_IS110"/>
    <property type="match status" value="1"/>
</dbReference>
<reference evidence="4 5" key="1">
    <citation type="submission" date="2024-02" db="EMBL/GenBank/DDBJ databases">
        <title>Rhodopirellula caenicola NBRC 110016.</title>
        <authorList>
            <person name="Ichikawa N."/>
            <person name="Katano-Makiyama Y."/>
            <person name="Hidaka K."/>
        </authorList>
    </citation>
    <scope>NUCLEOTIDE SEQUENCE [LARGE SCALE GENOMIC DNA]</scope>
    <source>
        <strain evidence="4 5">NBRC 110016</strain>
    </source>
</reference>
<feature type="coiled-coil region" evidence="1">
    <location>
        <begin position="173"/>
        <end position="200"/>
    </location>
</feature>
<name>A0ABP9W5P2_9BACT</name>
<organism evidence="4 5">
    <name type="scientific">Novipirellula caenicola</name>
    <dbReference type="NCBI Taxonomy" id="1536901"/>
    <lineage>
        <taxon>Bacteria</taxon>
        <taxon>Pseudomonadati</taxon>
        <taxon>Planctomycetota</taxon>
        <taxon>Planctomycetia</taxon>
        <taxon>Pirellulales</taxon>
        <taxon>Pirellulaceae</taxon>
        <taxon>Novipirellula</taxon>
    </lineage>
</organism>
<dbReference type="Proteomes" id="UP001416858">
    <property type="component" value="Unassembled WGS sequence"/>
</dbReference>
<protein>
    <submittedName>
        <fullName evidence="4">IS110 family transposase ISGme8</fullName>
    </submittedName>
</protein>
<keyword evidence="5" id="KW-1185">Reference proteome</keyword>
<evidence type="ECO:0000259" key="3">
    <source>
        <dbReference type="Pfam" id="PF02371"/>
    </source>
</evidence>
<dbReference type="InterPro" id="IPR002525">
    <property type="entry name" value="Transp_IS110-like_N"/>
</dbReference>
<evidence type="ECO:0000313" key="4">
    <source>
        <dbReference type="EMBL" id="GAA5511283.1"/>
    </source>
</evidence>
<dbReference type="EMBL" id="BAABRO010000069">
    <property type="protein sequence ID" value="GAA5511283.1"/>
    <property type="molecule type" value="Genomic_DNA"/>
</dbReference>
<comment type="caution">
    <text evidence="4">The sequence shown here is derived from an EMBL/GenBank/DDBJ whole genome shotgun (WGS) entry which is preliminary data.</text>
</comment>
<evidence type="ECO:0000256" key="1">
    <source>
        <dbReference type="SAM" id="Coils"/>
    </source>
</evidence>